<evidence type="ECO:0000259" key="10">
    <source>
        <dbReference type="PROSITE" id="PS50112"/>
    </source>
</evidence>
<evidence type="ECO:0000256" key="1">
    <source>
        <dbReference type="ARBA" id="ARBA00000085"/>
    </source>
</evidence>
<evidence type="ECO:0000256" key="5">
    <source>
        <dbReference type="ARBA" id="ARBA00022741"/>
    </source>
</evidence>
<dbReference type="PANTHER" id="PTHR41523:SF8">
    <property type="entry name" value="ETHYLENE RESPONSE SENSOR PROTEIN"/>
    <property type="match status" value="1"/>
</dbReference>
<accession>H1Z4K7</accession>
<dbReference type="SUPFAM" id="SSF55785">
    <property type="entry name" value="PYP-like sensor domain (PAS domain)"/>
    <property type="match status" value="4"/>
</dbReference>
<evidence type="ECO:0000256" key="8">
    <source>
        <dbReference type="ARBA" id="ARBA00023026"/>
    </source>
</evidence>
<evidence type="ECO:0000256" key="7">
    <source>
        <dbReference type="ARBA" id="ARBA00022840"/>
    </source>
</evidence>
<dbReference type="PROSITE" id="PS50112">
    <property type="entry name" value="PAS"/>
    <property type="match status" value="4"/>
</dbReference>
<dbReference type="CDD" id="cd00130">
    <property type="entry name" value="PAS"/>
    <property type="match status" value="2"/>
</dbReference>
<keyword evidence="13" id="KW-1185">Reference proteome</keyword>
<dbReference type="InterPro" id="IPR000014">
    <property type="entry name" value="PAS"/>
</dbReference>
<keyword evidence="5" id="KW-0547">Nucleotide-binding</keyword>
<evidence type="ECO:0000256" key="6">
    <source>
        <dbReference type="ARBA" id="ARBA00022777"/>
    </source>
</evidence>
<dbReference type="PANTHER" id="PTHR41523">
    <property type="entry name" value="TWO-COMPONENT SYSTEM SENSOR PROTEIN"/>
    <property type="match status" value="1"/>
</dbReference>
<dbReference type="InterPro" id="IPR005467">
    <property type="entry name" value="His_kinase_dom"/>
</dbReference>
<feature type="domain" description="PAS" evidence="10">
    <location>
        <begin position="3"/>
        <end position="75"/>
    </location>
</feature>
<dbReference type="EMBL" id="CM001436">
    <property type="protein sequence ID" value="EHQ36755.1"/>
    <property type="molecule type" value="Genomic_DNA"/>
</dbReference>
<gene>
    <name evidence="12" type="ORF">Metlim_2717</name>
</gene>
<evidence type="ECO:0000256" key="4">
    <source>
        <dbReference type="ARBA" id="ARBA00022679"/>
    </source>
</evidence>
<keyword evidence="3" id="KW-0597">Phosphoprotein</keyword>
<dbReference type="SMART" id="SM00086">
    <property type="entry name" value="PAC"/>
    <property type="match status" value="3"/>
</dbReference>
<protein>
    <recommendedName>
        <fullName evidence="2">histidine kinase</fullName>
        <ecNumber evidence="2">2.7.13.3</ecNumber>
    </recommendedName>
</protein>
<dbReference type="Pfam" id="PF13426">
    <property type="entry name" value="PAS_9"/>
    <property type="match status" value="4"/>
</dbReference>
<feature type="domain" description="PAC" evidence="11">
    <location>
        <begin position="345"/>
        <end position="397"/>
    </location>
</feature>
<dbReference type="GO" id="GO:0005524">
    <property type="term" value="F:ATP binding"/>
    <property type="evidence" value="ECO:0007669"/>
    <property type="project" value="UniProtKB-KW"/>
</dbReference>
<dbReference type="Gene3D" id="3.30.565.10">
    <property type="entry name" value="Histidine kinase-like ATPase, C-terminal domain"/>
    <property type="match status" value="1"/>
</dbReference>
<evidence type="ECO:0000313" key="12">
    <source>
        <dbReference type="EMBL" id="EHQ36755.1"/>
    </source>
</evidence>
<keyword evidence="6 12" id="KW-0418">Kinase</keyword>
<name>H1Z4K7_9EURY</name>
<dbReference type="GO" id="GO:0004673">
    <property type="term" value="F:protein histidine kinase activity"/>
    <property type="evidence" value="ECO:0007669"/>
    <property type="project" value="UniProtKB-EC"/>
</dbReference>
<dbReference type="InterPro" id="IPR011495">
    <property type="entry name" value="Sig_transdc_His_kin_sub2_dim/P"/>
</dbReference>
<dbReference type="OrthoDB" id="135748at2157"/>
<dbReference type="HOGENOM" id="CLU_000445_114_57_2"/>
<feature type="domain" description="PAS" evidence="10">
    <location>
        <begin position="131"/>
        <end position="175"/>
    </location>
</feature>
<dbReference type="InterPro" id="IPR001610">
    <property type="entry name" value="PAC"/>
</dbReference>
<dbReference type="SMART" id="SM00091">
    <property type="entry name" value="PAS"/>
    <property type="match status" value="4"/>
</dbReference>
<dbReference type="AlphaFoldDB" id="H1Z4K7"/>
<feature type="domain" description="PAS" evidence="10">
    <location>
        <begin position="398"/>
        <end position="456"/>
    </location>
</feature>
<dbReference type="InParanoid" id="H1Z4K7"/>
<keyword evidence="8" id="KW-0843">Virulence</keyword>
<feature type="domain" description="Histidine kinase" evidence="9">
    <location>
        <begin position="544"/>
        <end position="738"/>
    </location>
</feature>
<dbReference type="Proteomes" id="UP000005741">
    <property type="component" value="Chromosome"/>
</dbReference>
<comment type="catalytic activity">
    <reaction evidence="1">
        <text>ATP + protein L-histidine = ADP + protein N-phospho-L-histidine.</text>
        <dbReference type="EC" id="2.7.13.3"/>
    </reaction>
</comment>
<dbReference type="Pfam" id="PF02518">
    <property type="entry name" value="HATPase_c"/>
    <property type="match status" value="1"/>
</dbReference>
<dbReference type="InterPro" id="IPR036890">
    <property type="entry name" value="HATPase_C_sf"/>
</dbReference>
<organism evidence="12 13">
    <name type="scientific">Methanoplanus limicola DSM 2279</name>
    <dbReference type="NCBI Taxonomy" id="937775"/>
    <lineage>
        <taxon>Archaea</taxon>
        <taxon>Methanobacteriati</taxon>
        <taxon>Methanobacteriota</taxon>
        <taxon>Stenosarchaea group</taxon>
        <taxon>Methanomicrobia</taxon>
        <taxon>Methanomicrobiales</taxon>
        <taxon>Methanomicrobiaceae</taxon>
        <taxon>Methanoplanus</taxon>
    </lineage>
</organism>
<dbReference type="Gene3D" id="3.30.450.20">
    <property type="entry name" value="PAS domain"/>
    <property type="match status" value="4"/>
</dbReference>
<dbReference type="InterPro" id="IPR003594">
    <property type="entry name" value="HATPase_dom"/>
</dbReference>
<dbReference type="PROSITE" id="PS50109">
    <property type="entry name" value="HIS_KIN"/>
    <property type="match status" value="1"/>
</dbReference>
<feature type="domain" description="PAS" evidence="10">
    <location>
        <begin position="272"/>
        <end position="317"/>
    </location>
</feature>
<evidence type="ECO:0000259" key="11">
    <source>
        <dbReference type="PROSITE" id="PS50113"/>
    </source>
</evidence>
<dbReference type="Pfam" id="PF07568">
    <property type="entry name" value="HisKA_2"/>
    <property type="match status" value="1"/>
</dbReference>
<dbReference type="InterPro" id="IPR000700">
    <property type="entry name" value="PAS-assoc_C"/>
</dbReference>
<evidence type="ECO:0000313" key="13">
    <source>
        <dbReference type="Proteomes" id="UP000005741"/>
    </source>
</evidence>
<dbReference type="STRING" id="937775.Metlim_2717"/>
<dbReference type="NCBIfam" id="TIGR00229">
    <property type="entry name" value="sensory_box"/>
    <property type="match status" value="3"/>
</dbReference>
<evidence type="ECO:0000256" key="2">
    <source>
        <dbReference type="ARBA" id="ARBA00012438"/>
    </source>
</evidence>
<dbReference type="SUPFAM" id="SSF55874">
    <property type="entry name" value="ATPase domain of HSP90 chaperone/DNA topoisomerase II/histidine kinase"/>
    <property type="match status" value="1"/>
</dbReference>
<proteinExistence type="predicted"/>
<dbReference type="InterPro" id="IPR035965">
    <property type="entry name" value="PAS-like_dom_sf"/>
</dbReference>
<reference evidence="12 13" key="1">
    <citation type="submission" date="2011-10" db="EMBL/GenBank/DDBJ databases">
        <title>The Improved High-Quality Draft genome of Methanoplanus limicola DSM 2279.</title>
        <authorList>
            <consortium name="US DOE Joint Genome Institute (JGI-PGF)"/>
            <person name="Lucas S."/>
            <person name="Copeland A."/>
            <person name="Lapidus A."/>
            <person name="Glavina del Rio T."/>
            <person name="Dalin E."/>
            <person name="Tice H."/>
            <person name="Bruce D."/>
            <person name="Goodwin L."/>
            <person name="Pitluck S."/>
            <person name="Peters L."/>
            <person name="Mikhailova N."/>
            <person name="Lu M."/>
            <person name="Kyrpides N."/>
            <person name="Mavromatis K."/>
            <person name="Ivanova N."/>
            <person name="Markowitz V."/>
            <person name="Cheng J.-F."/>
            <person name="Hugenholtz P."/>
            <person name="Woyke T."/>
            <person name="Wu D."/>
            <person name="Wirth R."/>
            <person name="Brambilla E.-M."/>
            <person name="Klenk H.-P."/>
            <person name="Eisen J.A."/>
        </authorList>
    </citation>
    <scope>NUCLEOTIDE SEQUENCE [LARGE SCALE GENOMIC DNA]</scope>
    <source>
        <strain evidence="12 13">DSM 2279</strain>
    </source>
</reference>
<dbReference type="EC" id="2.7.13.3" evidence="2"/>
<dbReference type="PROSITE" id="PS50113">
    <property type="entry name" value="PAC"/>
    <property type="match status" value="1"/>
</dbReference>
<keyword evidence="7" id="KW-0067">ATP-binding</keyword>
<sequence length="738" mass="83624">MKNFSGFNALFRNIPAPAINMDNSGKILDVNDKFADLVKFKYTDLKGRNILEPELFSGENLKKINNSVKKCIAGEIPEDSVICTEVVTPDGIKKYNLLFIMISQNRRNFGFIMVLYDVTEILAAKSELLRINELLDNIISFLPVPAFAMDKDHIITRWNVALENYTGISAGDIIGTKDAWKPFFKEKTPMLADLVIDHKGRDSELSSYDPSAFGYNGIEETRHFNNPGGIGDTWFRMSAELLKDNEGNITGAIQVFEDITGLKYTEKELLESRELYRDVVDVNSEYIVRFRDDRTITFCNEAYCRLLGKSPEEISGNLFGLDICGENISLFSDFFSSLTPDKFSGSVENRAVLPDGSTCWIRWDIVAFFDEHGDVREYQAIGRDITDQKNAIEDLLKAEKKFRDLCDFLPQTVFELDIKRNVVFLNKRGYDKLGYSPDDLDKGLGFLDLVIPEDHNRALDNIVLSSYGRELGIRYTMKKKDGTLFGAMLFTSPIMRGRTPVGVRGIVIDLSNVKEPDAVYNLSNNLYIENLKESLKEKETLLKEVHHRVKNNLQIITSILRLHSYNTSDQGLKDILQECYNQVYSMSMLHEKMYRSDTLSDVGADDHIRSLGSYLINEISARGADVRFLADIDPEIRFSLDKGIPLSLMLNEMITNSLKYAFSGDGPGQISISLQKYNYGNYRLIYSDNGCGLPEGFRIEDSESLGFELITNLAEQLDGKLEIENNGGLKYILIFPVQ</sequence>
<evidence type="ECO:0000256" key="3">
    <source>
        <dbReference type="ARBA" id="ARBA00022553"/>
    </source>
</evidence>
<keyword evidence="4" id="KW-0808">Transferase</keyword>
<dbReference type="SMART" id="SM00387">
    <property type="entry name" value="HATPase_c"/>
    <property type="match status" value="1"/>
</dbReference>
<evidence type="ECO:0000259" key="9">
    <source>
        <dbReference type="PROSITE" id="PS50109"/>
    </source>
</evidence>